<dbReference type="PANTHER" id="PTHR46018:SF2">
    <property type="entry name" value="ZINC PHOSPHODIESTERASE ELAC PROTEIN 1"/>
    <property type="match status" value="1"/>
</dbReference>
<feature type="domain" description="Metallo-beta-lactamase" evidence="1">
    <location>
        <begin position="19"/>
        <end position="225"/>
    </location>
</feature>
<dbReference type="GO" id="GO:0042781">
    <property type="term" value="F:3'-tRNA processing endoribonuclease activity"/>
    <property type="evidence" value="ECO:0007669"/>
    <property type="project" value="TreeGrafter"/>
</dbReference>
<organism evidence="2 3">
    <name type="scientific">Archangium violaceum Cb vi76</name>
    <dbReference type="NCBI Taxonomy" id="1406225"/>
    <lineage>
        <taxon>Bacteria</taxon>
        <taxon>Pseudomonadati</taxon>
        <taxon>Myxococcota</taxon>
        <taxon>Myxococcia</taxon>
        <taxon>Myxococcales</taxon>
        <taxon>Cystobacterineae</taxon>
        <taxon>Archangiaceae</taxon>
        <taxon>Archangium</taxon>
    </lineage>
</organism>
<dbReference type="EMBL" id="JPMI01000227">
    <property type="protein sequence ID" value="KFA90041.1"/>
    <property type="molecule type" value="Genomic_DNA"/>
</dbReference>
<evidence type="ECO:0000313" key="2">
    <source>
        <dbReference type="EMBL" id="KFA90041.1"/>
    </source>
</evidence>
<dbReference type="PANTHER" id="PTHR46018">
    <property type="entry name" value="ZINC PHOSPHODIESTERASE ELAC PROTEIN 1"/>
    <property type="match status" value="1"/>
</dbReference>
<dbReference type="SUPFAM" id="SSF56281">
    <property type="entry name" value="Metallo-hydrolase/oxidoreductase"/>
    <property type="match status" value="1"/>
</dbReference>
<dbReference type="Proteomes" id="UP000028547">
    <property type="component" value="Unassembled WGS sequence"/>
</dbReference>
<dbReference type="RefSeq" id="WP_043403526.1">
    <property type="nucleotide sequence ID" value="NZ_JPMI01000227.1"/>
</dbReference>
<dbReference type="SMART" id="SM00849">
    <property type="entry name" value="Lactamase_B"/>
    <property type="match status" value="1"/>
</dbReference>
<name>A0A084SNK6_9BACT</name>
<reference evidence="2 3" key="1">
    <citation type="submission" date="2014-07" db="EMBL/GenBank/DDBJ databases">
        <title>Draft Genome Sequence of Gephyronic Acid Producer, Cystobacter violaceus Strain Cb vi76.</title>
        <authorList>
            <person name="Stevens D.C."/>
            <person name="Young J."/>
            <person name="Carmichael R."/>
            <person name="Tan J."/>
            <person name="Taylor R.E."/>
        </authorList>
    </citation>
    <scope>NUCLEOTIDE SEQUENCE [LARGE SCALE GENOMIC DNA]</scope>
    <source>
        <strain evidence="2 3">Cb vi76</strain>
    </source>
</reference>
<gene>
    <name evidence="2" type="ORF">Q664_31195</name>
</gene>
<accession>A0A084SNK6</accession>
<dbReference type="AlphaFoldDB" id="A0A084SNK6"/>
<sequence length="248" mass="27414">MSLSFVTLGVGDAFSALHYSSCLALEAEGQVLLIDCPHPIRKMMREASLSSGVELDADRVSGLVLTHLHADHSSGVEGLGYFSFFVLKRKLRLLAHPDVTRRLWDGHLAAGMEDLIRKPGGEPQRHGFEDYFEPLPLSTEAAVRFGPFSIESRLTYHHVPTTALRIRAGGRCLGYSADTAYDEGLISWLAEADLVVHETNYGVHTPYEKLAALPAALRAKMRLIHYPDDFDLGASNIEPLTQGRRYTV</sequence>
<dbReference type="Gene3D" id="3.60.15.10">
    <property type="entry name" value="Ribonuclease Z/Hydroxyacylglutathione hydrolase-like"/>
    <property type="match status" value="1"/>
</dbReference>
<dbReference type="InterPro" id="IPR036866">
    <property type="entry name" value="RibonucZ/Hydroxyglut_hydro"/>
</dbReference>
<protein>
    <submittedName>
        <fullName evidence="2">Metallo-beta-lactamase</fullName>
    </submittedName>
</protein>
<dbReference type="Pfam" id="PF23023">
    <property type="entry name" value="Anti-Pycsar_Apyc1"/>
    <property type="match status" value="1"/>
</dbReference>
<comment type="caution">
    <text evidence="2">The sequence shown here is derived from an EMBL/GenBank/DDBJ whole genome shotgun (WGS) entry which is preliminary data.</text>
</comment>
<evidence type="ECO:0000313" key="3">
    <source>
        <dbReference type="Proteomes" id="UP000028547"/>
    </source>
</evidence>
<evidence type="ECO:0000259" key="1">
    <source>
        <dbReference type="SMART" id="SM00849"/>
    </source>
</evidence>
<dbReference type="InterPro" id="IPR001279">
    <property type="entry name" value="Metallo-B-lactamas"/>
</dbReference>
<proteinExistence type="predicted"/>